<dbReference type="RefSeq" id="WP_092632990.1">
    <property type="nucleotide sequence ID" value="NZ_FNQT01000001.1"/>
</dbReference>
<dbReference type="AlphaFoldDB" id="A0A1H3X140"/>
<keyword evidence="4" id="KW-1185">Reference proteome</keyword>
<name>A0A1H3X140_9EURY</name>
<feature type="compositionally biased region" description="Acidic residues" evidence="2">
    <location>
        <begin position="145"/>
        <end position="164"/>
    </location>
</feature>
<proteinExistence type="predicted"/>
<evidence type="ECO:0000313" key="3">
    <source>
        <dbReference type="EMBL" id="SDZ92691.1"/>
    </source>
</evidence>
<evidence type="ECO:0000256" key="2">
    <source>
        <dbReference type="SAM" id="MobiDB-lite"/>
    </source>
</evidence>
<feature type="coiled-coil region" evidence="1">
    <location>
        <begin position="52"/>
        <end position="93"/>
    </location>
</feature>
<evidence type="ECO:0000313" key="4">
    <source>
        <dbReference type="Proteomes" id="UP000236755"/>
    </source>
</evidence>
<organism evidence="3 4">
    <name type="scientific">Haloplanus vescus</name>
    <dbReference type="NCBI Taxonomy" id="555874"/>
    <lineage>
        <taxon>Archaea</taxon>
        <taxon>Methanobacteriati</taxon>
        <taxon>Methanobacteriota</taxon>
        <taxon>Stenosarchaea group</taxon>
        <taxon>Halobacteria</taxon>
        <taxon>Halobacteriales</taxon>
        <taxon>Haloferacaceae</taxon>
        <taxon>Haloplanus</taxon>
    </lineage>
</organism>
<keyword evidence="1" id="KW-0175">Coiled coil</keyword>
<gene>
    <name evidence="3" type="ORF">SAMN04488065_1264</name>
</gene>
<evidence type="ECO:0000256" key="1">
    <source>
        <dbReference type="SAM" id="Coils"/>
    </source>
</evidence>
<dbReference type="Proteomes" id="UP000236755">
    <property type="component" value="Unassembled WGS sequence"/>
</dbReference>
<dbReference type="STRING" id="555874.SAMN04488065_1264"/>
<dbReference type="EMBL" id="FNQT01000001">
    <property type="protein sequence ID" value="SDZ92691.1"/>
    <property type="molecule type" value="Genomic_DNA"/>
</dbReference>
<protein>
    <submittedName>
        <fullName evidence="3">Uncharacterized protein</fullName>
    </submittedName>
</protein>
<reference evidence="3 4" key="1">
    <citation type="submission" date="2016-10" db="EMBL/GenBank/DDBJ databases">
        <authorList>
            <person name="de Groot N.N."/>
        </authorList>
    </citation>
    <scope>NUCLEOTIDE SEQUENCE [LARGE SCALE GENOMIC DNA]</scope>
    <source>
        <strain evidence="3 4">CGMCC 1.8712</strain>
    </source>
</reference>
<accession>A0A1H3X140</accession>
<dbReference type="OrthoDB" id="267920at2157"/>
<sequence length="185" mass="20904">MPDISADKQMAAAYPPEALYESWSDHADELDMPISQFIIEMVEAGRKQIDLEEYAADSIRELRDQRDDLRNEVRRQRARVEELERQLDRTARTDIVAFIEENPGATTPEIVQHAADTVPGRTIGLLDALDGRSLRERDGQYYVLDEPESSDSESDTDDSDANAEDDPKASTRTDTTELTDQEATK</sequence>
<feature type="region of interest" description="Disordered" evidence="2">
    <location>
        <begin position="140"/>
        <end position="185"/>
    </location>
</feature>
<feature type="compositionally biased region" description="Basic and acidic residues" evidence="2">
    <location>
        <begin position="165"/>
        <end position="175"/>
    </location>
</feature>